<feature type="signal peptide" evidence="13">
    <location>
        <begin position="1"/>
        <end position="28"/>
    </location>
</feature>
<gene>
    <name evidence="14" type="ORF">OLC1_LOCUS15707</name>
</gene>
<keyword evidence="8 11" id="KW-0408">Iron</keyword>
<keyword evidence="6" id="KW-1133">Transmembrane helix</keyword>
<dbReference type="GO" id="GO:0016020">
    <property type="term" value="C:membrane"/>
    <property type="evidence" value="ECO:0007669"/>
    <property type="project" value="UniProtKB-SubCell"/>
</dbReference>
<dbReference type="GO" id="GO:0016705">
    <property type="term" value="F:oxidoreductase activity, acting on paired donors, with incorporation or reduction of molecular oxygen"/>
    <property type="evidence" value="ECO:0007669"/>
    <property type="project" value="InterPro"/>
</dbReference>
<evidence type="ECO:0000256" key="4">
    <source>
        <dbReference type="ARBA" id="ARBA00022692"/>
    </source>
</evidence>
<dbReference type="InterPro" id="IPR002401">
    <property type="entry name" value="Cyt_P450_E_grp-I"/>
</dbReference>
<feature type="binding site" description="axial binding residue" evidence="11">
    <location>
        <position position="471"/>
    </location>
    <ligand>
        <name>heme</name>
        <dbReference type="ChEBI" id="CHEBI:30413"/>
    </ligand>
    <ligandPart>
        <name>Fe</name>
        <dbReference type="ChEBI" id="CHEBI:18248"/>
    </ligandPart>
</feature>
<dbReference type="GO" id="GO:0005506">
    <property type="term" value="F:iron ion binding"/>
    <property type="evidence" value="ECO:0007669"/>
    <property type="project" value="InterPro"/>
</dbReference>
<dbReference type="GO" id="GO:0004497">
    <property type="term" value="F:monooxygenase activity"/>
    <property type="evidence" value="ECO:0007669"/>
    <property type="project" value="UniProtKB-KW"/>
</dbReference>
<dbReference type="FunFam" id="1.10.630.10:FF:000026">
    <property type="entry name" value="Cytochrome P450 82C4"/>
    <property type="match status" value="1"/>
</dbReference>
<dbReference type="PRINTS" id="PR00385">
    <property type="entry name" value="P450"/>
</dbReference>
<keyword evidence="4" id="KW-0812">Transmembrane</keyword>
<dbReference type="PRINTS" id="PR00463">
    <property type="entry name" value="EP450I"/>
</dbReference>
<evidence type="ECO:0000313" key="15">
    <source>
        <dbReference type="Proteomes" id="UP001161247"/>
    </source>
</evidence>
<dbReference type="AlphaFoldDB" id="A0AAV1DI58"/>
<dbReference type="PANTHER" id="PTHR47947">
    <property type="entry name" value="CYTOCHROME P450 82C3-RELATED"/>
    <property type="match status" value="1"/>
</dbReference>
<keyword evidence="15" id="KW-1185">Reference proteome</keyword>
<evidence type="ECO:0000256" key="12">
    <source>
        <dbReference type="RuleBase" id="RU000461"/>
    </source>
</evidence>
<dbReference type="SUPFAM" id="SSF48264">
    <property type="entry name" value="Cytochrome P450"/>
    <property type="match status" value="1"/>
</dbReference>
<name>A0AAV1DI58_OLDCO</name>
<dbReference type="GO" id="GO:0020037">
    <property type="term" value="F:heme binding"/>
    <property type="evidence" value="ECO:0007669"/>
    <property type="project" value="InterPro"/>
</dbReference>
<dbReference type="Pfam" id="PF00067">
    <property type="entry name" value="p450"/>
    <property type="match status" value="1"/>
</dbReference>
<keyword evidence="9 12" id="KW-0503">Monooxygenase</keyword>
<organism evidence="14 15">
    <name type="scientific">Oldenlandia corymbosa var. corymbosa</name>
    <dbReference type="NCBI Taxonomy" id="529605"/>
    <lineage>
        <taxon>Eukaryota</taxon>
        <taxon>Viridiplantae</taxon>
        <taxon>Streptophyta</taxon>
        <taxon>Embryophyta</taxon>
        <taxon>Tracheophyta</taxon>
        <taxon>Spermatophyta</taxon>
        <taxon>Magnoliopsida</taxon>
        <taxon>eudicotyledons</taxon>
        <taxon>Gunneridae</taxon>
        <taxon>Pentapetalae</taxon>
        <taxon>asterids</taxon>
        <taxon>lamiids</taxon>
        <taxon>Gentianales</taxon>
        <taxon>Rubiaceae</taxon>
        <taxon>Rubioideae</taxon>
        <taxon>Spermacoceae</taxon>
        <taxon>Hedyotis-Oldenlandia complex</taxon>
        <taxon>Oldenlandia</taxon>
    </lineage>
</organism>
<dbReference type="CDD" id="cd20654">
    <property type="entry name" value="CYP82"/>
    <property type="match status" value="1"/>
</dbReference>
<evidence type="ECO:0000256" key="5">
    <source>
        <dbReference type="ARBA" id="ARBA00022723"/>
    </source>
</evidence>
<evidence type="ECO:0000313" key="14">
    <source>
        <dbReference type="EMBL" id="CAI9107378.1"/>
    </source>
</evidence>
<keyword evidence="13" id="KW-0732">Signal</keyword>
<evidence type="ECO:0000256" key="7">
    <source>
        <dbReference type="ARBA" id="ARBA00023002"/>
    </source>
</evidence>
<dbReference type="PROSITE" id="PS00086">
    <property type="entry name" value="CYTOCHROME_P450"/>
    <property type="match status" value="1"/>
</dbReference>
<comment type="subcellular location">
    <subcellularLocation>
        <location evidence="2">Membrane</location>
        <topology evidence="2">Single-pass membrane protein</topology>
    </subcellularLocation>
</comment>
<comment type="cofactor">
    <cofactor evidence="1 11">
        <name>heme</name>
        <dbReference type="ChEBI" id="CHEBI:30413"/>
    </cofactor>
</comment>
<evidence type="ECO:0000256" key="10">
    <source>
        <dbReference type="ARBA" id="ARBA00023136"/>
    </source>
</evidence>
<dbReference type="Gene3D" id="1.10.630.10">
    <property type="entry name" value="Cytochrome P450"/>
    <property type="match status" value="1"/>
</dbReference>
<evidence type="ECO:0000256" key="11">
    <source>
        <dbReference type="PIRSR" id="PIRSR602401-1"/>
    </source>
</evidence>
<keyword evidence="5 11" id="KW-0479">Metal-binding</keyword>
<evidence type="ECO:0000256" key="1">
    <source>
        <dbReference type="ARBA" id="ARBA00001971"/>
    </source>
</evidence>
<dbReference type="EMBL" id="OX459122">
    <property type="protein sequence ID" value="CAI9107378.1"/>
    <property type="molecule type" value="Genomic_DNA"/>
</dbReference>
<dbReference type="InterPro" id="IPR001128">
    <property type="entry name" value="Cyt_P450"/>
</dbReference>
<protein>
    <submittedName>
        <fullName evidence="14">OLC1v1006716C1</fullName>
    </submittedName>
</protein>
<keyword evidence="3 11" id="KW-0349">Heme</keyword>
<evidence type="ECO:0000256" key="6">
    <source>
        <dbReference type="ARBA" id="ARBA00022989"/>
    </source>
</evidence>
<evidence type="ECO:0000256" key="9">
    <source>
        <dbReference type="ARBA" id="ARBA00023033"/>
    </source>
</evidence>
<evidence type="ECO:0000256" key="8">
    <source>
        <dbReference type="ARBA" id="ARBA00023004"/>
    </source>
</evidence>
<dbReference type="PANTHER" id="PTHR47947:SF1">
    <property type="entry name" value="CYTOCHROME P450 82E3"/>
    <property type="match status" value="1"/>
</dbReference>
<sequence length="536" mass="60917">MELFTPLLPIAGFLALLLLLKRWKQSSHQNPENKLKYAPESAGGWPVIGHLLQLTSHETLARSLGALADKYGPVFRIRIGMSPCLVVSNWEAVKECFTSKDKVFASRPNSSAGIYLGYNYAGFGFAAYGPYWRELRKIVLVEVLSSRRLESLRHIRISELENSIRELFWLGNTGIDRRPAAKVVMSEWFEQLTLNIIVRTITGKRYNGEDEIGGGKYFRKVVKEFMHVSGQFVLSDVIPVSFLKWLEYFLGHIKTMKRIAKELDTITQIWIDDHVERRRAGGKTDDDDEEQQQDFIDVMLSAIKDDFVDEFGHSRETVIKATVQNIILAGSDTTSTHLTWVLSLLLNNPHDMKQAQEEIDHIVGKERWAEETDIKNLVYLQAIVKEALRLYPPGPISVPHLAREDTEVSGYHVPKGTRLFVNLWKLHRDPRIWSDPDTFLPERFMGSHAEVDFSGQNHFEFIPFGSGRRACPGLTFAMQVTHLTLARLLQGFSFATVSELPVDMAEGQGITLPKLNPLEVLIMPRLSHSPLSPKLE</sequence>
<dbReference type="InterPro" id="IPR050651">
    <property type="entry name" value="Plant_Cytochrome_P450_Monoox"/>
</dbReference>
<comment type="similarity">
    <text evidence="12">Belongs to the cytochrome P450 family.</text>
</comment>
<evidence type="ECO:0000256" key="13">
    <source>
        <dbReference type="SAM" id="SignalP"/>
    </source>
</evidence>
<keyword evidence="10" id="KW-0472">Membrane</keyword>
<reference evidence="14" key="1">
    <citation type="submission" date="2023-03" db="EMBL/GenBank/DDBJ databases">
        <authorList>
            <person name="Julca I."/>
        </authorList>
    </citation>
    <scope>NUCLEOTIDE SEQUENCE</scope>
</reference>
<dbReference type="InterPro" id="IPR017972">
    <property type="entry name" value="Cyt_P450_CS"/>
</dbReference>
<accession>A0AAV1DI58</accession>
<evidence type="ECO:0000256" key="2">
    <source>
        <dbReference type="ARBA" id="ARBA00004167"/>
    </source>
</evidence>
<dbReference type="Proteomes" id="UP001161247">
    <property type="component" value="Chromosome 5"/>
</dbReference>
<evidence type="ECO:0000256" key="3">
    <source>
        <dbReference type="ARBA" id="ARBA00022617"/>
    </source>
</evidence>
<dbReference type="InterPro" id="IPR036396">
    <property type="entry name" value="Cyt_P450_sf"/>
</dbReference>
<proteinExistence type="inferred from homology"/>
<keyword evidence="7 12" id="KW-0560">Oxidoreductase</keyword>
<feature type="chain" id="PRO_5043538860" evidence="13">
    <location>
        <begin position="29"/>
        <end position="536"/>
    </location>
</feature>